<dbReference type="PANTHER" id="PTHR40066">
    <property type="entry name" value="UPF0473 PROTEIN CBO2561/CLC_2432"/>
    <property type="match status" value="1"/>
</dbReference>
<feature type="region of interest" description="Disordered" evidence="1">
    <location>
        <begin position="13"/>
        <end position="32"/>
    </location>
</feature>
<dbReference type="Pfam" id="PF06949">
    <property type="entry name" value="DUF1292"/>
    <property type="match status" value="1"/>
</dbReference>
<protein>
    <submittedName>
        <fullName evidence="2">Uncharacterized protein</fullName>
    </submittedName>
</protein>
<proteinExistence type="inferred from homology"/>
<sequence length="120" mass="14077">MKKQYLDKEVHTMTDHNHDHDHDHNHDHDHDHEHITIVDENGNEELFEILFTFESEDFGKSYVLVYPAGTPEGEEIELQAYSYVETEDGGEGNLEPIESDAEWDMIEEVLNTFMEDEDLQ</sequence>
<dbReference type="EMBL" id="VSSQ01010859">
    <property type="protein sequence ID" value="MPM45391.1"/>
    <property type="molecule type" value="Genomic_DNA"/>
</dbReference>
<dbReference type="InterPro" id="IPR009711">
    <property type="entry name" value="UPF0473"/>
</dbReference>
<name>A0A644ZZK2_9ZZZZ</name>
<gene>
    <name evidence="2" type="ORF">SDC9_92078</name>
</gene>
<evidence type="ECO:0000313" key="2">
    <source>
        <dbReference type="EMBL" id="MPM45391.1"/>
    </source>
</evidence>
<evidence type="ECO:0000256" key="1">
    <source>
        <dbReference type="SAM" id="MobiDB-lite"/>
    </source>
</evidence>
<reference evidence="2" key="1">
    <citation type="submission" date="2019-08" db="EMBL/GenBank/DDBJ databases">
        <authorList>
            <person name="Kucharzyk K."/>
            <person name="Murdoch R.W."/>
            <person name="Higgins S."/>
            <person name="Loffler F."/>
        </authorList>
    </citation>
    <scope>NUCLEOTIDE SEQUENCE</scope>
</reference>
<dbReference type="AlphaFoldDB" id="A0A644ZZK2"/>
<accession>A0A644ZZK2</accession>
<comment type="caution">
    <text evidence="2">The sequence shown here is derived from an EMBL/GenBank/DDBJ whole genome shotgun (WGS) entry which is preliminary data.</text>
</comment>
<organism evidence="2">
    <name type="scientific">bioreactor metagenome</name>
    <dbReference type="NCBI Taxonomy" id="1076179"/>
    <lineage>
        <taxon>unclassified sequences</taxon>
        <taxon>metagenomes</taxon>
        <taxon>ecological metagenomes</taxon>
    </lineage>
</organism>
<dbReference type="NCBIfam" id="NF010215">
    <property type="entry name" value="PRK13678.1-2"/>
    <property type="match status" value="1"/>
</dbReference>
<dbReference type="PANTHER" id="PTHR40066:SF1">
    <property type="entry name" value="UPF0473 PROTEIN CBO2561_CLC_2432"/>
    <property type="match status" value="1"/>
</dbReference>
<dbReference type="HAMAP" id="MF_01448">
    <property type="entry name" value="UPF0473"/>
    <property type="match status" value="1"/>
</dbReference>
<dbReference type="NCBIfam" id="NF010217">
    <property type="entry name" value="PRK13678.1-4"/>
    <property type="match status" value="1"/>
</dbReference>